<reference evidence="2 3" key="1">
    <citation type="submission" date="2020-08" db="EMBL/GenBank/DDBJ databases">
        <title>Sequencing the genomes of 1000 actinobacteria strains.</title>
        <authorList>
            <person name="Klenk H.-P."/>
        </authorList>
    </citation>
    <scope>NUCLEOTIDE SEQUENCE [LARGE SCALE GENOMIC DNA]</scope>
    <source>
        <strain evidence="2 3">DSM 45784</strain>
    </source>
</reference>
<evidence type="ECO:0000313" key="2">
    <source>
        <dbReference type="EMBL" id="MBB4702246.1"/>
    </source>
</evidence>
<protein>
    <submittedName>
        <fullName evidence="2">Uncharacterized protein</fullName>
    </submittedName>
</protein>
<sequence>MPRRMIPVRNKTTGQEALVSERAFPLFAASHERLDHDTPTDATEAASPDASPAVSSPAPQATTPKPQRRGAATDDKE</sequence>
<evidence type="ECO:0000313" key="3">
    <source>
        <dbReference type="Proteomes" id="UP000542210"/>
    </source>
</evidence>
<dbReference type="AlphaFoldDB" id="A0A7W7DAY0"/>
<evidence type="ECO:0000256" key="1">
    <source>
        <dbReference type="SAM" id="MobiDB-lite"/>
    </source>
</evidence>
<dbReference type="Proteomes" id="UP000542210">
    <property type="component" value="Unassembled WGS sequence"/>
</dbReference>
<proteinExistence type="predicted"/>
<feature type="compositionally biased region" description="Basic and acidic residues" evidence="1">
    <location>
        <begin position="30"/>
        <end position="39"/>
    </location>
</feature>
<keyword evidence="3" id="KW-1185">Reference proteome</keyword>
<dbReference type="RefSeq" id="WP_184881870.1">
    <property type="nucleotide sequence ID" value="NZ_BOOV01000026.1"/>
</dbReference>
<comment type="caution">
    <text evidence="2">The sequence shown here is derived from an EMBL/GenBank/DDBJ whole genome shotgun (WGS) entry which is preliminary data.</text>
</comment>
<name>A0A7W7DAY0_9ACTN</name>
<feature type="region of interest" description="Disordered" evidence="1">
    <location>
        <begin position="29"/>
        <end position="77"/>
    </location>
</feature>
<dbReference type="EMBL" id="JACHND010000001">
    <property type="protein sequence ID" value="MBB4702246.1"/>
    <property type="molecule type" value="Genomic_DNA"/>
</dbReference>
<accession>A0A7W7DAY0</accession>
<feature type="compositionally biased region" description="Low complexity" evidence="1">
    <location>
        <begin position="45"/>
        <end position="61"/>
    </location>
</feature>
<gene>
    <name evidence="2" type="ORF">BJ982_003790</name>
</gene>
<organism evidence="2 3">
    <name type="scientific">Sphaerisporangium siamense</name>
    <dbReference type="NCBI Taxonomy" id="795645"/>
    <lineage>
        <taxon>Bacteria</taxon>
        <taxon>Bacillati</taxon>
        <taxon>Actinomycetota</taxon>
        <taxon>Actinomycetes</taxon>
        <taxon>Streptosporangiales</taxon>
        <taxon>Streptosporangiaceae</taxon>
        <taxon>Sphaerisporangium</taxon>
    </lineage>
</organism>